<dbReference type="Gene3D" id="3.20.80.10">
    <property type="entry name" value="Regulatory factor, effector binding domain"/>
    <property type="match status" value="1"/>
</dbReference>
<name>A0A0R2L7H1_9LACO</name>
<dbReference type="STRING" id="993692.IV57_GL001615"/>
<dbReference type="AlphaFoldDB" id="A0A0R2L7H1"/>
<evidence type="ECO:0000313" key="1">
    <source>
        <dbReference type="EMBL" id="KRN97691.1"/>
    </source>
</evidence>
<reference evidence="1 2" key="1">
    <citation type="journal article" date="2015" name="Genome Announc.">
        <title>Expanding the biotechnology potential of lactobacilli through comparative genomics of 213 strains and associated genera.</title>
        <authorList>
            <person name="Sun Z."/>
            <person name="Harris H.M."/>
            <person name="McCann A."/>
            <person name="Guo C."/>
            <person name="Argimon S."/>
            <person name="Zhang W."/>
            <person name="Yang X."/>
            <person name="Jeffery I.B."/>
            <person name="Cooney J.C."/>
            <person name="Kagawa T.F."/>
            <person name="Liu W."/>
            <person name="Song Y."/>
            <person name="Salvetti E."/>
            <person name="Wrobel A."/>
            <person name="Rasinkangas P."/>
            <person name="Parkhill J."/>
            <person name="Rea M.C."/>
            <person name="O'Sullivan O."/>
            <person name="Ritari J."/>
            <person name="Douillard F.P."/>
            <person name="Paul Ross R."/>
            <person name="Yang R."/>
            <person name="Briner A.E."/>
            <person name="Felis G.E."/>
            <person name="de Vos W.M."/>
            <person name="Barrangou R."/>
            <person name="Klaenhammer T.R."/>
            <person name="Caufield P.W."/>
            <person name="Cui Y."/>
            <person name="Zhang H."/>
            <person name="O'Toole P.W."/>
        </authorList>
    </citation>
    <scope>NUCLEOTIDE SEQUENCE [LARGE SCALE GENOMIC DNA]</scope>
    <source>
        <strain evidence="1 2">DSM 24716</strain>
    </source>
</reference>
<comment type="caution">
    <text evidence="1">The sequence shown here is derived from an EMBL/GenBank/DDBJ whole genome shotgun (WGS) entry which is preliminary data.</text>
</comment>
<accession>A0A0R2L7H1</accession>
<sequence>MKVQIINKIRANNFKDPDIQVKIQRLWSENLPKIPSNTIKYGIYYEYQSDYTGDYTLAIGQEDNTHGTLLIPDNNKYKIYKNNSNNIPLLWQQIWSDENSKMIIRKYDYDFEKYYLNGDVEIYISIR</sequence>
<protein>
    <recommendedName>
        <fullName evidence="3">Integron-associated effector binding protein domain-containing protein</fullName>
    </recommendedName>
</protein>
<dbReference type="EMBL" id="JQCF01000032">
    <property type="protein sequence ID" value="KRN97691.1"/>
    <property type="molecule type" value="Genomic_DNA"/>
</dbReference>
<keyword evidence="2" id="KW-1185">Reference proteome</keyword>
<dbReference type="Proteomes" id="UP000051006">
    <property type="component" value="Unassembled WGS sequence"/>
</dbReference>
<dbReference type="PATRIC" id="fig|993692.3.peg.1640"/>
<dbReference type="RefSeq" id="WP_057881642.1">
    <property type="nucleotide sequence ID" value="NZ_JQCF01000032.1"/>
</dbReference>
<proteinExistence type="predicted"/>
<gene>
    <name evidence="1" type="ORF">IV57_GL001615</name>
</gene>
<dbReference type="OrthoDB" id="3173400at2"/>
<dbReference type="InterPro" id="IPR011256">
    <property type="entry name" value="Reg_factor_effector_dom_sf"/>
</dbReference>
<evidence type="ECO:0008006" key="3">
    <source>
        <dbReference type="Google" id="ProtNLM"/>
    </source>
</evidence>
<evidence type="ECO:0000313" key="2">
    <source>
        <dbReference type="Proteomes" id="UP000051006"/>
    </source>
</evidence>
<organism evidence="1 2">
    <name type="scientific">Companilactobacillus kimchiensis</name>
    <dbReference type="NCBI Taxonomy" id="993692"/>
    <lineage>
        <taxon>Bacteria</taxon>
        <taxon>Bacillati</taxon>
        <taxon>Bacillota</taxon>
        <taxon>Bacilli</taxon>
        <taxon>Lactobacillales</taxon>
        <taxon>Lactobacillaceae</taxon>
        <taxon>Companilactobacillus</taxon>
    </lineage>
</organism>